<feature type="region of interest" description="Disordered" evidence="1">
    <location>
        <begin position="50"/>
        <end position="107"/>
    </location>
</feature>
<evidence type="ECO:0000256" key="1">
    <source>
        <dbReference type="SAM" id="MobiDB-lite"/>
    </source>
</evidence>
<dbReference type="AlphaFoldDB" id="K0S6P4"/>
<proteinExistence type="predicted"/>
<evidence type="ECO:0000313" key="3">
    <source>
        <dbReference type="Proteomes" id="UP000266841"/>
    </source>
</evidence>
<organism evidence="2 3">
    <name type="scientific">Thalassiosira oceanica</name>
    <name type="common">Marine diatom</name>
    <dbReference type="NCBI Taxonomy" id="159749"/>
    <lineage>
        <taxon>Eukaryota</taxon>
        <taxon>Sar</taxon>
        <taxon>Stramenopiles</taxon>
        <taxon>Ochrophyta</taxon>
        <taxon>Bacillariophyta</taxon>
        <taxon>Coscinodiscophyceae</taxon>
        <taxon>Thalassiosirophycidae</taxon>
        <taxon>Thalassiosirales</taxon>
        <taxon>Thalassiosiraceae</taxon>
        <taxon>Thalassiosira</taxon>
    </lineage>
</organism>
<gene>
    <name evidence="2" type="ORF">THAOC_25821</name>
</gene>
<accession>K0S6P4</accession>
<reference evidence="2 3" key="1">
    <citation type="journal article" date="2012" name="Genome Biol.">
        <title>Genome and low-iron response of an oceanic diatom adapted to chronic iron limitation.</title>
        <authorList>
            <person name="Lommer M."/>
            <person name="Specht M."/>
            <person name="Roy A.S."/>
            <person name="Kraemer L."/>
            <person name="Andreson R."/>
            <person name="Gutowska M.A."/>
            <person name="Wolf J."/>
            <person name="Bergner S.V."/>
            <person name="Schilhabel M.B."/>
            <person name="Klostermeier U.C."/>
            <person name="Beiko R.G."/>
            <person name="Rosenstiel P."/>
            <person name="Hippler M."/>
            <person name="Laroche J."/>
        </authorList>
    </citation>
    <scope>NUCLEOTIDE SEQUENCE [LARGE SCALE GENOMIC DNA]</scope>
    <source>
        <strain evidence="2 3">CCMP1005</strain>
    </source>
</reference>
<feature type="compositionally biased region" description="Basic and acidic residues" evidence="1">
    <location>
        <begin position="86"/>
        <end position="96"/>
    </location>
</feature>
<sequence>MANFQAVIRSVTDRSYRWTGGSTAAAAADSQGAGGWLAEASAVDVDGAAASADGTAPDGETMLDTLMSSSSRPRPTHRHTTMAGPEPKHHGDDGRAGDPGVPPPLAGLALRPEPVAPSQDLCEIGARPSQRILRVRRWPQSRARWEGQGPPIVITEVLGRVGLTGVRVLRGPAHMASI</sequence>
<comment type="caution">
    <text evidence="2">The sequence shown here is derived from an EMBL/GenBank/DDBJ whole genome shotgun (WGS) entry which is preliminary data.</text>
</comment>
<protein>
    <submittedName>
        <fullName evidence="2">Uncharacterized protein</fullName>
    </submittedName>
</protein>
<evidence type="ECO:0000313" key="2">
    <source>
        <dbReference type="EMBL" id="EJK54542.1"/>
    </source>
</evidence>
<keyword evidence="3" id="KW-1185">Reference proteome</keyword>
<name>K0S6P4_THAOC</name>
<dbReference type="Proteomes" id="UP000266841">
    <property type="component" value="Unassembled WGS sequence"/>
</dbReference>
<dbReference type="EMBL" id="AGNL01035672">
    <property type="protein sequence ID" value="EJK54542.1"/>
    <property type="molecule type" value="Genomic_DNA"/>
</dbReference>